<evidence type="ECO:0000256" key="4">
    <source>
        <dbReference type="ARBA" id="ARBA00022692"/>
    </source>
</evidence>
<accession>A0A3N4KGP0</accession>
<dbReference type="Pfam" id="PF03345">
    <property type="entry name" value="OST48_N"/>
    <property type="match status" value="1"/>
</dbReference>
<dbReference type="Pfam" id="PF23358">
    <property type="entry name" value="OST48_MD"/>
    <property type="match status" value="1"/>
</dbReference>
<comment type="pathway">
    <text evidence="2 8">Protein modification; protein glycosylation.</text>
</comment>
<evidence type="ECO:0000256" key="2">
    <source>
        <dbReference type="ARBA" id="ARBA00004922"/>
    </source>
</evidence>
<dbReference type="InParanoid" id="A0A3N4KGP0"/>
<name>A0A3N4KGP0_9PEZI</name>
<sequence length="469" mass="52309">MRFTPGATMASRLYSIYGAFSLFSSVAFAASLTGSRLLVVLEDTEQKASYSQFFGDLEARGYELKFESPKSEGLSLFAHGEREYDNLILFPPKSKGYGPALTPQLLLQFANQEGNILILTSPKGTPEQTREFARELDINLPPKDYLVVDHFSHDTLSTEKHDMVIVKRPEVSTSTQNYFSPSSSSTEDIIAYRGVGHTLGNGPLLNPILTAGRTSYAYDTIDDSVYAEDPWSAGSQLHLVSALQARNNARITISGSAEIFSDVFYGLNVKPPGSAKKVKVANRAFGRDVTAWTFKETGVVKVVGIKHYLTNETDAQINPSLYRIKNDVTFEIELAEYKSDHWAPFTVPANDALQLEFTMLDPYHRISLTPSVFSSNSTTYSTSFRIPDQHGVFAFRVNYKRPFVTNVDEKYTVTVRHFAHDEYTRSWDISGAWVWMAGIAVTVVGWVAFCALWLWSAPATEVKKGKKSQ</sequence>
<keyword evidence="12" id="KW-1185">Reference proteome</keyword>
<reference evidence="11 12" key="1">
    <citation type="journal article" date="2018" name="Nat. Ecol. Evol.">
        <title>Pezizomycetes genomes reveal the molecular basis of ectomycorrhizal truffle lifestyle.</title>
        <authorList>
            <person name="Murat C."/>
            <person name="Payen T."/>
            <person name="Noel B."/>
            <person name="Kuo A."/>
            <person name="Morin E."/>
            <person name="Chen J."/>
            <person name="Kohler A."/>
            <person name="Krizsan K."/>
            <person name="Balestrini R."/>
            <person name="Da Silva C."/>
            <person name="Montanini B."/>
            <person name="Hainaut M."/>
            <person name="Levati E."/>
            <person name="Barry K.W."/>
            <person name="Belfiori B."/>
            <person name="Cichocki N."/>
            <person name="Clum A."/>
            <person name="Dockter R.B."/>
            <person name="Fauchery L."/>
            <person name="Guy J."/>
            <person name="Iotti M."/>
            <person name="Le Tacon F."/>
            <person name="Lindquist E.A."/>
            <person name="Lipzen A."/>
            <person name="Malagnac F."/>
            <person name="Mello A."/>
            <person name="Molinier V."/>
            <person name="Miyauchi S."/>
            <person name="Poulain J."/>
            <person name="Riccioni C."/>
            <person name="Rubini A."/>
            <person name="Sitrit Y."/>
            <person name="Splivallo R."/>
            <person name="Traeger S."/>
            <person name="Wang M."/>
            <person name="Zifcakova L."/>
            <person name="Wipf D."/>
            <person name="Zambonelli A."/>
            <person name="Paolocci F."/>
            <person name="Nowrousian M."/>
            <person name="Ottonello S."/>
            <person name="Baldrian P."/>
            <person name="Spatafora J.W."/>
            <person name="Henrissat B."/>
            <person name="Nagy L.G."/>
            <person name="Aury J.M."/>
            <person name="Wincker P."/>
            <person name="Grigoriev I.V."/>
            <person name="Bonfante P."/>
            <person name="Martin F.M."/>
        </authorList>
    </citation>
    <scope>NUCLEOTIDE SEQUENCE [LARGE SCALE GENOMIC DNA]</scope>
    <source>
        <strain evidence="11 12">CCBAS932</strain>
    </source>
</reference>
<evidence type="ECO:0000256" key="7">
    <source>
        <dbReference type="ARBA" id="ARBA00023136"/>
    </source>
</evidence>
<dbReference type="Proteomes" id="UP000277580">
    <property type="component" value="Unassembled WGS sequence"/>
</dbReference>
<feature type="transmembrane region" description="Helical" evidence="8">
    <location>
        <begin position="432"/>
        <end position="455"/>
    </location>
</feature>
<dbReference type="InterPro" id="IPR005013">
    <property type="entry name" value="DDOST_48_kDa_subunit"/>
</dbReference>
<evidence type="ECO:0000259" key="9">
    <source>
        <dbReference type="Pfam" id="PF03345"/>
    </source>
</evidence>
<dbReference type="GO" id="GO:0008250">
    <property type="term" value="C:oligosaccharyltransferase complex"/>
    <property type="evidence" value="ECO:0007669"/>
    <property type="project" value="TreeGrafter"/>
</dbReference>
<protein>
    <recommendedName>
        <fullName evidence="8">Dolichyl-diphosphooligosaccharide--protein glycosyltransferase subunit WBP1</fullName>
        <shortName evidence="8">Oligosaccharyl transferase subunit WBP1</shortName>
    </recommendedName>
</protein>
<comment type="function">
    <text evidence="8">Subunit of the oligosaccharyl transferase (OST) complex that catalyzes the initial transfer of a defined glycan (Glc(3)Man(9)GlcNAc(2) in eukaryotes) from the lipid carrier dolichol-pyrophosphate to an asparagine residue within an Asn-X-Ser/Thr consensus motif in nascent polypeptide chains, the first step in protein N-glycosylation. N-glycosylation occurs cotranslationally and the complex associates with the Sec61 complex at the channel-forming translocon complex that mediates protein translocation across the endoplasmic reticulum (ER).</text>
</comment>
<dbReference type="PANTHER" id="PTHR10830">
    <property type="entry name" value="DOLICHYL-DIPHOSPHOOLIGOSACCHARIDE--PROTEIN GLYCOSYLTRANSFERASE 48 KDA SUBUNIT"/>
    <property type="match status" value="1"/>
</dbReference>
<evidence type="ECO:0000256" key="1">
    <source>
        <dbReference type="ARBA" id="ARBA00004479"/>
    </source>
</evidence>
<keyword evidence="6 8" id="KW-1133">Transmembrane helix</keyword>
<gene>
    <name evidence="11" type="ORF">P167DRAFT_510273</name>
</gene>
<keyword evidence="7 8" id="KW-0472">Membrane</keyword>
<keyword evidence="4 8" id="KW-0812">Transmembrane</keyword>
<evidence type="ECO:0000256" key="6">
    <source>
        <dbReference type="ARBA" id="ARBA00022989"/>
    </source>
</evidence>
<keyword evidence="5 8" id="KW-0256">Endoplasmic reticulum</keyword>
<keyword evidence="11" id="KW-0808">Transferase</keyword>
<evidence type="ECO:0000259" key="10">
    <source>
        <dbReference type="Pfam" id="PF23358"/>
    </source>
</evidence>
<dbReference type="UniPathway" id="UPA00378"/>
<dbReference type="PANTHER" id="PTHR10830:SF0">
    <property type="entry name" value="DOLICHYL-DIPHOSPHOOLIGOSACCHARIDE--PROTEIN GLYCOSYLTRANSFERASE 48 KDA SUBUNIT"/>
    <property type="match status" value="1"/>
</dbReference>
<dbReference type="InterPro" id="IPR055459">
    <property type="entry name" value="OST48_MD"/>
</dbReference>
<feature type="domain" description="OST48 N-terminal" evidence="9">
    <location>
        <begin position="36"/>
        <end position="293"/>
    </location>
</feature>
<dbReference type="InterPro" id="IPR055457">
    <property type="entry name" value="OST48_N"/>
</dbReference>
<dbReference type="STRING" id="1392247.A0A3N4KGP0"/>
<evidence type="ECO:0000313" key="12">
    <source>
        <dbReference type="Proteomes" id="UP000277580"/>
    </source>
</evidence>
<dbReference type="EMBL" id="ML119149">
    <property type="protein sequence ID" value="RPB09714.1"/>
    <property type="molecule type" value="Genomic_DNA"/>
</dbReference>
<feature type="domain" description="OST48 middle" evidence="10">
    <location>
        <begin position="311"/>
        <end position="456"/>
    </location>
</feature>
<dbReference type="AlphaFoldDB" id="A0A3N4KGP0"/>
<dbReference type="GO" id="GO:0018279">
    <property type="term" value="P:protein N-linked glycosylation via asparagine"/>
    <property type="evidence" value="ECO:0007669"/>
    <property type="project" value="UniProtKB-UniRule"/>
</dbReference>
<comment type="subcellular location">
    <subcellularLocation>
        <location evidence="8">Endoplasmic reticulum membrane</location>
        <topology evidence="8">Single-pass type I membrane protein</topology>
    </subcellularLocation>
    <subcellularLocation>
        <location evidence="1">Membrane</location>
        <topology evidence="1">Single-pass type I membrane protein</topology>
    </subcellularLocation>
</comment>
<comment type="subunit">
    <text evidence="8">Component of the oligosaccharyltransferase (OST) complex.</text>
</comment>
<proteinExistence type="inferred from homology"/>
<evidence type="ECO:0000256" key="3">
    <source>
        <dbReference type="ARBA" id="ARBA00008743"/>
    </source>
</evidence>
<evidence type="ECO:0000256" key="8">
    <source>
        <dbReference type="RuleBase" id="RU361142"/>
    </source>
</evidence>
<dbReference type="OrthoDB" id="29105at2759"/>
<dbReference type="FunCoup" id="A0A3N4KGP0">
    <property type="interactions" value="1038"/>
</dbReference>
<dbReference type="GO" id="GO:0016740">
    <property type="term" value="F:transferase activity"/>
    <property type="evidence" value="ECO:0007669"/>
    <property type="project" value="UniProtKB-KW"/>
</dbReference>
<organism evidence="11 12">
    <name type="scientific">Morchella conica CCBAS932</name>
    <dbReference type="NCBI Taxonomy" id="1392247"/>
    <lineage>
        <taxon>Eukaryota</taxon>
        <taxon>Fungi</taxon>
        <taxon>Dikarya</taxon>
        <taxon>Ascomycota</taxon>
        <taxon>Pezizomycotina</taxon>
        <taxon>Pezizomycetes</taxon>
        <taxon>Pezizales</taxon>
        <taxon>Morchellaceae</taxon>
        <taxon>Morchella</taxon>
    </lineage>
</organism>
<comment type="similarity">
    <text evidence="3 8">Belongs to the DDOST 48 kDa subunit family.</text>
</comment>
<evidence type="ECO:0000256" key="5">
    <source>
        <dbReference type="ARBA" id="ARBA00022824"/>
    </source>
</evidence>
<evidence type="ECO:0000313" key="11">
    <source>
        <dbReference type="EMBL" id="RPB09714.1"/>
    </source>
</evidence>